<dbReference type="Proteomes" id="UP001168821">
    <property type="component" value="Unassembled WGS sequence"/>
</dbReference>
<reference evidence="2" key="1">
    <citation type="journal article" date="2023" name="G3 (Bethesda)">
        <title>Whole genome assemblies of Zophobas morio and Tenebrio molitor.</title>
        <authorList>
            <person name="Kaur S."/>
            <person name="Stinson S.A."/>
            <person name="diCenzo G.C."/>
        </authorList>
    </citation>
    <scope>NUCLEOTIDE SEQUENCE</scope>
    <source>
        <strain evidence="2">QUZm001</strain>
    </source>
</reference>
<comment type="caution">
    <text evidence="2">The sequence shown here is derived from an EMBL/GenBank/DDBJ whole genome shotgun (WGS) entry which is preliminary data.</text>
</comment>
<evidence type="ECO:0000256" key="1">
    <source>
        <dbReference type="SAM" id="SignalP"/>
    </source>
</evidence>
<proteinExistence type="predicted"/>
<feature type="chain" id="PRO_5041323715" description="Secreted protein" evidence="1">
    <location>
        <begin position="22"/>
        <end position="92"/>
    </location>
</feature>
<organism evidence="2 3">
    <name type="scientific">Zophobas morio</name>
    <dbReference type="NCBI Taxonomy" id="2755281"/>
    <lineage>
        <taxon>Eukaryota</taxon>
        <taxon>Metazoa</taxon>
        <taxon>Ecdysozoa</taxon>
        <taxon>Arthropoda</taxon>
        <taxon>Hexapoda</taxon>
        <taxon>Insecta</taxon>
        <taxon>Pterygota</taxon>
        <taxon>Neoptera</taxon>
        <taxon>Endopterygota</taxon>
        <taxon>Coleoptera</taxon>
        <taxon>Polyphaga</taxon>
        <taxon>Cucujiformia</taxon>
        <taxon>Tenebrionidae</taxon>
        <taxon>Zophobas</taxon>
    </lineage>
</organism>
<protein>
    <recommendedName>
        <fullName evidence="4">Secreted protein</fullName>
    </recommendedName>
</protein>
<evidence type="ECO:0000313" key="3">
    <source>
        <dbReference type="Proteomes" id="UP001168821"/>
    </source>
</evidence>
<feature type="signal peptide" evidence="1">
    <location>
        <begin position="1"/>
        <end position="21"/>
    </location>
</feature>
<evidence type="ECO:0008006" key="4">
    <source>
        <dbReference type="Google" id="ProtNLM"/>
    </source>
</evidence>
<sequence>MTALLLLVVSCHFAAILVAHAHYNHNTPTFMVQQLSAKIRSHEHTNTSFIPVTPPQWTPQRGKPAWESSVLHTVPLRVAYDQHLLSRTASHP</sequence>
<name>A0AA38I755_9CUCU</name>
<dbReference type="AlphaFoldDB" id="A0AA38I755"/>
<accession>A0AA38I755</accession>
<gene>
    <name evidence="2" type="ORF">Zmor_018414</name>
</gene>
<dbReference type="EMBL" id="JALNTZ010000005">
    <property type="protein sequence ID" value="KAJ3652453.1"/>
    <property type="molecule type" value="Genomic_DNA"/>
</dbReference>
<evidence type="ECO:0000313" key="2">
    <source>
        <dbReference type="EMBL" id="KAJ3652453.1"/>
    </source>
</evidence>
<keyword evidence="1" id="KW-0732">Signal</keyword>
<keyword evidence="3" id="KW-1185">Reference proteome</keyword>